<name>A0A1N6WWK1_9FIRM</name>
<evidence type="ECO:0000256" key="2">
    <source>
        <dbReference type="ARBA" id="ARBA00022448"/>
    </source>
</evidence>
<evidence type="ECO:0000259" key="8">
    <source>
        <dbReference type="PROSITE" id="PS50928"/>
    </source>
</evidence>
<sequence length="276" mass="31245">MNKSFGRKIAIYAVLTFFTAVIALPLIIVLSSSFRTPSNMQSHLKLFTEIDLQSYRIAFNTMNFPMKFINSIITTGGSVFVIVVIGTMVAYPISRIKNKFMRWLYYFFVAGLVIPAQMVIVPVTQMFNTLNIPETRFTPMIMFITCSLPFSTFLYTGFLKKIPVELEESAYIDGASLWVRLKDVVFPLLKPAHVAVIITQGLWIWNDYFFPMVFLTKSKFYTLPLGMIQFLGSKDNPAQWNILFAACILVVLPLIVAFSLMQKKFISGITAGSVKG</sequence>
<accession>A0A1N6WWK1</accession>
<dbReference type="PANTHER" id="PTHR43744">
    <property type="entry name" value="ABC TRANSPORTER PERMEASE PROTEIN MG189-RELATED-RELATED"/>
    <property type="match status" value="1"/>
</dbReference>
<feature type="transmembrane region" description="Helical" evidence="7">
    <location>
        <begin position="9"/>
        <end position="30"/>
    </location>
</feature>
<dbReference type="Proteomes" id="UP000185669">
    <property type="component" value="Unassembled WGS sequence"/>
</dbReference>
<evidence type="ECO:0000256" key="3">
    <source>
        <dbReference type="ARBA" id="ARBA00022475"/>
    </source>
</evidence>
<dbReference type="OrthoDB" id="9772609at2"/>
<dbReference type="PANTHER" id="PTHR43744:SF12">
    <property type="entry name" value="ABC TRANSPORTER PERMEASE PROTEIN MG189-RELATED"/>
    <property type="match status" value="1"/>
</dbReference>
<evidence type="ECO:0000256" key="6">
    <source>
        <dbReference type="ARBA" id="ARBA00023136"/>
    </source>
</evidence>
<dbReference type="PROSITE" id="PS50928">
    <property type="entry name" value="ABC_TM1"/>
    <property type="match status" value="1"/>
</dbReference>
<dbReference type="GO" id="GO:0055085">
    <property type="term" value="P:transmembrane transport"/>
    <property type="evidence" value="ECO:0007669"/>
    <property type="project" value="InterPro"/>
</dbReference>
<evidence type="ECO:0000256" key="1">
    <source>
        <dbReference type="ARBA" id="ARBA00004651"/>
    </source>
</evidence>
<feature type="domain" description="ABC transmembrane type-1" evidence="8">
    <location>
        <begin position="68"/>
        <end position="261"/>
    </location>
</feature>
<dbReference type="CDD" id="cd06261">
    <property type="entry name" value="TM_PBP2"/>
    <property type="match status" value="1"/>
</dbReference>
<dbReference type="SUPFAM" id="SSF161098">
    <property type="entry name" value="MetI-like"/>
    <property type="match status" value="1"/>
</dbReference>
<evidence type="ECO:0000256" key="4">
    <source>
        <dbReference type="ARBA" id="ARBA00022692"/>
    </source>
</evidence>
<feature type="transmembrane region" description="Helical" evidence="7">
    <location>
        <begin position="240"/>
        <end position="260"/>
    </location>
</feature>
<feature type="transmembrane region" description="Helical" evidence="7">
    <location>
        <begin position="68"/>
        <end position="91"/>
    </location>
</feature>
<dbReference type="Gene3D" id="1.10.3720.10">
    <property type="entry name" value="MetI-like"/>
    <property type="match status" value="1"/>
</dbReference>
<evidence type="ECO:0000256" key="5">
    <source>
        <dbReference type="ARBA" id="ARBA00022989"/>
    </source>
</evidence>
<comment type="similarity">
    <text evidence="7">Belongs to the binding-protein-dependent transport system permease family.</text>
</comment>
<dbReference type="InterPro" id="IPR035906">
    <property type="entry name" value="MetI-like_sf"/>
</dbReference>
<evidence type="ECO:0000313" key="9">
    <source>
        <dbReference type="EMBL" id="SIQ94462.1"/>
    </source>
</evidence>
<organism evidence="9 10">
    <name type="scientific">Halanaerobium kushneri</name>
    <dbReference type="NCBI Taxonomy" id="56779"/>
    <lineage>
        <taxon>Bacteria</taxon>
        <taxon>Bacillati</taxon>
        <taxon>Bacillota</taxon>
        <taxon>Clostridia</taxon>
        <taxon>Halanaerobiales</taxon>
        <taxon>Halanaerobiaceae</taxon>
        <taxon>Halanaerobium</taxon>
    </lineage>
</organism>
<keyword evidence="4 7" id="KW-0812">Transmembrane</keyword>
<dbReference type="RefSeq" id="WP_076544949.1">
    <property type="nucleotide sequence ID" value="NZ_FTNC01000010.1"/>
</dbReference>
<dbReference type="InterPro" id="IPR000515">
    <property type="entry name" value="MetI-like"/>
</dbReference>
<dbReference type="Pfam" id="PF00528">
    <property type="entry name" value="BPD_transp_1"/>
    <property type="match status" value="1"/>
</dbReference>
<feature type="transmembrane region" description="Helical" evidence="7">
    <location>
        <begin position="140"/>
        <end position="159"/>
    </location>
</feature>
<dbReference type="AlphaFoldDB" id="A0A1N6WWK1"/>
<dbReference type="STRING" id="56779.SAMN05421834_11086"/>
<keyword evidence="10" id="KW-1185">Reference proteome</keyword>
<reference evidence="10" key="1">
    <citation type="submission" date="2017-01" db="EMBL/GenBank/DDBJ databases">
        <authorList>
            <person name="Varghese N."/>
            <person name="Submissions S."/>
        </authorList>
    </citation>
    <scope>NUCLEOTIDE SEQUENCE [LARGE SCALE GENOMIC DNA]</scope>
    <source>
        <strain evidence="10">ATCC 700103</strain>
    </source>
</reference>
<comment type="subcellular location">
    <subcellularLocation>
        <location evidence="1 7">Cell membrane</location>
        <topology evidence="1 7">Multi-pass membrane protein</topology>
    </subcellularLocation>
</comment>
<protein>
    <submittedName>
        <fullName evidence="9">Carbohydrate ABC transporter membrane protein 2, CUT1 family</fullName>
    </submittedName>
</protein>
<feature type="transmembrane region" description="Helical" evidence="7">
    <location>
        <begin position="103"/>
        <end position="120"/>
    </location>
</feature>
<evidence type="ECO:0000256" key="7">
    <source>
        <dbReference type="RuleBase" id="RU363032"/>
    </source>
</evidence>
<evidence type="ECO:0000313" key="10">
    <source>
        <dbReference type="Proteomes" id="UP000185669"/>
    </source>
</evidence>
<dbReference type="EMBL" id="FTNC01000010">
    <property type="protein sequence ID" value="SIQ94462.1"/>
    <property type="molecule type" value="Genomic_DNA"/>
</dbReference>
<feature type="transmembrane region" description="Helical" evidence="7">
    <location>
        <begin position="184"/>
        <end position="205"/>
    </location>
</feature>
<keyword evidence="3" id="KW-1003">Cell membrane</keyword>
<keyword evidence="6 7" id="KW-0472">Membrane</keyword>
<proteinExistence type="inferred from homology"/>
<gene>
    <name evidence="9" type="ORF">SAMN05421834_11086</name>
</gene>
<dbReference type="GO" id="GO:0005886">
    <property type="term" value="C:plasma membrane"/>
    <property type="evidence" value="ECO:0007669"/>
    <property type="project" value="UniProtKB-SubCell"/>
</dbReference>
<keyword evidence="5 7" id="KW-1133">Transmembrane helix</keyword>
<keyword evidence="2 7" id="KW-0813">Transport</keyword>